<protein>
    <submittedName>
        <fullName evidence="1">Uncharacterized protein</fullName>
    </submittedName>
</protein>
<evidence type="ECO:0000313" key="2">
    <source>
        <dbReference type="Proteomes" id="UP001335737"/>
    </source>
</evidence>
<name>A0ABU6KJJ4_9BACI</name>
<evidence type="ECO:0000313" key="1">
    <source>
        <dbReference type="EMBL" id="MEC5424549.1"/>
    </source>
</evidence>
<comment type="caution">
    <text evidence="1">The sequence shown here is derived from an EMBL/GenBank/DDBJ whole genome shotgun (WGS) entry which is preliminary data.</text>
</comment>
<reference evidence="1 2" key="1">
    <citation type="journal article" date="2024" name="Int. J. Syst. Evol. Microbiol.">
        <title>Virgibacillus tibetensis sp. nov., isolated from salt lake on the Tibetan Plateau of China.</title>
        <authorList>
            <person name="Phurbu D."/>
            <person name="Liu Z.-X."/>
            <person name="Wang R."/>
            <person name="Zheng Y.-Y."/>
            <person name="Liu H.-C."/>
            <person name="Zhou Y.-G."/>
            <person name="Yu Y.-J."/>
            <person name="Li A.-H."/>
        </authorList>
    </citation>
    <scope>NUCLEOTIDE SEQUENCE [LARGE SCALE GENOMIC DNA]</scope>
    <source>
        <strain evidence="1 2">C22-A2</strain>
    </source>
</reference>
<dbReference type="Proteomes" id="UP001335737">
    <property type="component" value="Unassembled WGS sequence"/>
</dbReference>
<gene>
    <name evidence="1" type="ORF">QGM71_13695</name>
</gene>
<dbReference type="RefSeq" id="WP_327608117.1">
    <property type="nucleotide sequence ID" value="NZ_JARZFX010000007.1"/>
</dbReference>
<dbReference type="EMBL" id="JARZFX010000007">
    <property type="protein sequence ID" value="MEC5424549.1"/>
    <property type="molecule type" value="Genomic_DNA"/>
</dbReference>
<keyword evidence="2" id="KW-1185">Reference proteome</keyword>
<organism evidence="1 2">
    <name type="scientific">Virgibacillus tibetensis</name>
    <dbReference type="NCBI Taxonomy" id="3042313"/>
    <lineage>
        <taxon>Bacteria</taxon>
        <taxon>Bacillati</taxon>
        <taxon>Bacillota</taxon>
        <taxon>Bacilli</taxon>
        <taxon>Bacillales</taxon>
        <taxon>Bacillaceae</taxon>
        <taxon>Virgibacillus</taxon>
    </lineage>
</organism>
<accession>A0ABU6KJJ4</accession>
<sequence>MIRYWKLISIVSVIVLAIGTFYIQSAVALSNYPRFVFQKISGDEEEVENIKLQGSYHDEGMQDGNLHITSDETVYYNELSFLERLGGVNQPSRITRLREEHRNFMRGKDRDLSMLYDDESMIGYANVAAGPFGSGNRDFEIKVEVLDKKSNSTTKFTVDLPEKERYRYVYVEDVQIVNGEMKVITRNYSYETNSDNTEMHLYSLDIGGQKVVGDDVLITSSESYVGGAWSAVEFLDETHNLSSSKYIVYNINHWKDVQEKEGNYYQEKAGSEISAYHMETGKHIQFELPEEISQANYKASVDGSIIYFSIGTETGFEVIAFNMDRQKEESSQRLEITRPIVDIEEDLIKVKDGKVYISSSNKAPDRESNISVIDLESGKLLYEGFIELEKQQSNRNYSLYIHQMIVEK</sequence>
<proteinExistence type="predicted"/>